<gene>
    <name evidence="2" type="ORF">ACF05T_19740</name>
</gene>
<dbReference type="PANTHER" id="PTHR43422:SF3">
    <property type="entry name" value="THIAMINE THIAZOLE SYNTHASE"/>
    <property type="match status" value="1"/>
</dbReference>
<protein>
    <submittedName>
        <fullName evidence="2">FAD-dependent oxidoreductase</fullName>
    </submittedName>
</protein>
<organism evidence="2 3">
    <name type="scientific">Streptomyces lateritius</name>
    <dbReference type="NCBI Taxonomy" id="67313"/>
    <lineage>
        <taxon>Bacteria</taxon>
        <taxon>Bacillati</taxon>
        <taxon>Actinomycetota</taxon>
        <taxon>Actinomycetes</taxon>
        <taxon>Kitasatosporales</taxon>
        <taxon>Streptomycetaceae</taxon>
        <taxon>Streptomyces</taxon>
    </lineage>
</organism>
<evidence type="ECO:0000313" key="2">
    <source>
        <dbReference type="EMBL" id="MFF8278311.1"/>
    </source>
</evidence>
<evidence type="ECO:0000259" key="1">
    <source>
        <dbReference type="Pfam" id="PF01494"/>
    </source>
</evidence>
<name>A0ABW6YEP7_9ACTN</name>
<sequence length="474" mass="50391">MADDLGHRGARHAVVIGGSLAGLLAARVLSEHAEKVTVVERDRLPEGPDARPGVPQGRHTHVLIEGGQKALDELLPGFMDELTELGSPQVGMPSDMIQWQNGQWFRRTAATTVIHTGPRAQLEWLVRRRVLADPRIEVVEGAETVGLIGDSARVRGVLLRERGAGKGAGTGTGDGTGTGRETRTLEADLVVDASGRGSHAPDWLAAIGAEAPHEEVIDTGLGYSTRVYRGPVDGTTDALGFNIVPNPRQVYGGVVVPVGGGRHLVTLSGLRDDLPPTDEAGFEEYAKRLPHPLVGEWLARAEPESSVFGFRKTANVRRRYDRPGRRPAGFLATGDALCAFNPIYGQGMAVAAISAVALRRALADPRRTPTTRTVQKALLDASKPAWDISAAADKKMPGATGSAVGASPVDKPVGWYLRRLQERYGGDPLVGAAFRSVLTLTAPMTALFTPAVARAVLFGPVPETPSEPPLRREA</sequence>
<accession>A0ABW6YEP7</accession>
<feature type="domain" description="FAD-binding" evidence="1">
    <location>
        <begin position="13"/>
        <end position="365"/>
    </location>
</feature>
<dbReference type="SUPFAM" id="SSF51905">
    <property type="entry name" value="FAD/NAD(P)-binding domain"/>
    <property type="match status" value="1"/>
</dbReference>
<dbReference type="PANTHER" id="PTHR43422">
    <property type="entry name" value="THIAMINE THIAZOLE SYNTHASE"/>
    <property type="match status" value="1"/>
</dbReference>
<dbReference type="Pfam" id="PF01494">
    <property type="entry name" value="FAD_binding_3"/>
    <property type="match status" value="1"/>
</dbReference>
<dbReference type="Gene3D" id="3.50.50.60">
    <property type="entry name" value="FAD/NAD(P)-binding domain"/>
    <property type="match status" value="1"/>
</dbReference>
<dbReference type="RefSeq" id="WP_391935468.1">
    <property type="nucleotide sequence ID" value="NZ_JBIBSM010000010.1"/>
</dbReference>
<reference evidence="2 3" key="1">
    <citation type="submission" date="2024-10" db="EMBL/GenBank/DDBJ databases">
        <title>The Natural Products Discovery Center: Release of the First 8490 Sequenced Strains for Exploring Actinobacteria Biosynthetic Diversity.</title>
        <authorList>
            <person name="Kalkreuter E."/>
            <person name="Kautsar S.A."/>
            <person name="Yang D."/>
            <person name="Bader C.D."/>
            <person name="Teijaro C.N."/>
            <person name="Fluegel L."/>
            <person name="Davis C.M."/>
            <person name="Simpson J.R."/>
            <person name="Lauterbach L."/>
            <person name="Steele A.D."/>
            <person name="Gui C."/>
            <person name="Meng S."/>
            <person name="Li G."/>
            <person name="Viehrig K."/>
            <person name="Ye F."/>
            <person name="Su P."/>
            <person name="Kiefer A.F."/>
            <person name="Nichols A."/>
            <person name="Cepeda A.J."/>
            <person name="Yan W."/>
            <person name="Fan B."/>
            <person name="Jiang Y."/>
            <person name="Adhikari A."/>
            <person name="Zheng C.-J."/>
            <person name="Schuster L."/>
            <person name="Cowan T.M."/>
            <person name="Smanski M.J."/>
            <person name="Chevrette M.G."/>
            <person name="De Carvalho L.P.S."/>
            <person name="Shen B."/>
        </authorList>
    </citation>
    <scope>NUCLEOTIDE SEQUENCE [LARGE SCALE GENOMIC DNA]</scope>
    <source>
        <strain evidence="2 3">NPDC015755</strain>
    </source>
</reference>
<keyword evidence="3" id="KW-1185">Reference proteome</keyword>
<dbReference type="Proteomes" id="UP001603013">
    <property type="component" value="Unassembled WGS sequence"/>
</dbReference>
<dbReference type="InterPro" id="IPR002938">
    <property type="entry name" value="FAD-bd"/>
</dbReference>
<comment type="caution">
    <text evidence="2">The sequence shown here is derived from an EMBL/GenBank/DDBJ whole genome shotgun (WGS) entry which is preliminary data.</text>
</comment>
<dbReference type="EMBL" id="JBIBSM010000010">
    <property type="protein sequence ID" value="MFF8278311.1"/>
    <property type="molecule type" value="Genomic_DNA"/>
</dbReference>
<evidence type="ECO:0000313" key="3">
    <source>
        <dbReference type="Proteomes" id="UP001603013"/>
    </source>
</evidence>
<proteinExistence type="predicted"/>
<dbReference type="InterPro" id="IPR036188">
    <property type="entry name" value="FAD/NAD-bd_sf"/>
</dbReference>